<protein>
    <recommendedName>
        <fullName evidence="4">Rubrerythrin family protein</fullName>
    </recommendedName>
</protein>
<evidence type="ECO:0000256" key="1">
    <source>
        <dbReference type="SAM" id="MobiDB-lite"/>
    </source>
</evidence>
<name>A0ABS2SYA6_9BACI</name>
<evidence type="ECO:0000313" key="2">
    <source>
        <dbReference type="EMBL" id="MBM7840517.1"/>
    </source>
</evidence>
<feature type="region of interest" description="Disordered" evidence="1">
    <location>
        <begin position="1"/>
        <end position="21"/>
    </location>
</feature>
<comment type="caution">
    <text evidence="2">The sequence shown here is derived from an EMBL/GenBank/DDBJ whole genome shotgun (WGS) entry which is preliminary data.</text>
</comment>
<organism evidence="2 3">
    <name type="scientific">Shouchella xiaoxiensis</name>
    <dbReference type="NCBI Taxonomy" id="766895"/>
    <lineage>
        <taxon>Bacteria</taxon>
        <taxon>Bacillati</taxon>
        <taxon>Bacillota</taxon>
        <taxon>Bacilli</taxon>
        <taxon>Bacillales</taxon>
        <taxon>Bacillaceae</taxon>
        <taxon>Shouchella</taxon>
    </lineage>
</organism>
<accession>A0ABS2SYA6</accession>
<keyword evidence="3" id="KW-1185">Reference proteome</keyword>
<reference evidence="2" key="1">
    <citation type="submission" date="2021-01" db="EMBL/GenBank/DDBJ databases">
        <title>Genomic Encyclopedia of Type Strains, Phase IV (KMG-IV): sequencing the most valuable type-strain genomes for metagenomic binning, comparative biology and taxonomic classification.</title>
        <authorList>
            <person name="Goeker M."/>
        </authorList>
    </citation>
    <scope>NUCLEOTIDE SEQUENCE</scope>
    <source>
        <strain evidence="2">DSM 21943</strain>
    </source>
</reference>
<sequence length="92" mass="10382">MNQEQPQAQSTQAQTSAHLQEAPAVLTGKDLNYINDMMAWNLTAAKKAHFYAQHCQDQEIKQAIDAAGQMHQRHYDQLLSMLNQPGQAPTYQ</sequence>
<dbReference type="Proteomes" id="UP001179280">
    <property type="component" value="Unassembled WGS sequence"/>
</dbReference>
<evidence type="ECO:0008006" key="4">
    <source>
        <dbReference type="Google" id="ProtNLM"/>
    </source>
</evidence>
<evidence type="ECO:0000313" key="3">
    <source>
        <dbReference type="Proteomes" id="UP001179280"/>
    </source>
</evidence>
<gene>
    <name evidence="2" type="ORF">JOC54_003809</name>
</gene>
<proteinExistence type="predicted"/>
<dbReference type="RefSeq" id="WP_035420502.1">
    <property type="nucleotide sequence ID" value="NZ_JAFBCV010000014.1"/>
</dbReference>
<dbReference type="EMBL" id="JAFBCV010000014">
    <property type="protein sequence ID" value="MBM7840517.1"/>
    <property type="molecule type" value="Genomic_DNA"/>
</dbReference>
<feature type="compositionally biased region" description="Low complexity" evidence="1">
    <location>
        <begin position="1"/>
        <end position="17"/>
    </location>
</feature>